<evidence type="ECO:0000256" key="3">
    <source>
        <dbReference type="SAM" id="SignalP"/>
    </source>
</evidence>
<dbReference type="eggNOG" id="COG3628">
    <property type="taxonomic scope" value="Bacteria"/>
</dbReference>
<proteinExistence type="predicted"/>
<evidence type="ECO:0008006" key="6">
    <source>
        <dbReference type="Google" id="ProtNLM"/>
    </source>
</evidence>
<dbReference type="Gene3D" id="1.25.40.10">
    <property type="entry name" value="Tetratricopeptide repeat domain"/>
    <property type="match status" value="1"/>
</dbReference>
<dbReference type="RefSeq" id="WP_052375204.1">
    <property type="nucleotide sequence ID" value="NZ_ASRX01000019.1"/>
</dbReference>
<reference evidence="4 5" key="1">
    <citation type="submission" date="2013-05" db="EMBL/GenBank/DDBJ databases">
        <title>Genome assembly of Chondromyces apiculatus DSM 436.</title>
        <authorList>
            <person name="Sharma G."/>
            <person name="Khatri I."/>
            <person name="Kaur C."/>
            <person name="Mayilraj S."/>
            <person name="Subramanian S."/>
        </authorList>
    </citation>
    <scope>NUCLEOTIDE SEQUENCE [LARGE SCALE GENOMIC DNA]</scope>
    <source>
        <strain evidence="4 5">DSM 436</strain>
    </source>
</reference>
<dbReference type="Proteomes" id="UP000019678">
    <property type="component" value="Unassembled WGS sequence"/>
</dbReference>
<evidence type="ECO:0000313" key="5">
    <source>
        <dbReference type="Proteomes" id="UP000019678"/>
    </source>
</evidence>
<evidence type="ECO:0000256" key="1">
    <source>
        <dbReference type="SAM" id="MobiDB-lite"/>
    </source>
</evidence>
<dbReference type="AlphaFoldDB" id="A0A017T9S5"/>
<dbReference type="STRING" id="1192034.CAP_2483"/>
<keyword evidence="2" id="KW-1133">Transmembrane helix</keyword>
<sequence length="337" mass="35282">MRRTAPARTFLLCATLLGVAAVPSTAEAQPARQQRSLNDAKADARTAADRGQAHFDAGSYEEAAAAFLRADRSFHAPTLVLMVARSYAKLGRLCEARAQYQRILAEQLEEYAPREFLDARAAADRELDALLPSIPTVQFSAPGVPASQVQLFIDGEPASLDVPLLRDPGHHTVIATAKGHDAANLVITLEEGKSSKIELDLPPSTSPLARDRGASSPEDTASAPAPRRFLVPTTLLLTAGGLSLGAGLVTGILAVTNADALQDSCPGGKCYDDTATRFNTTQMLATASTVTFIAGGALAAAGAGLLVWDLRRASTSSTPKDTAVLVGPAWLGVRGKF</sequence>
<comment type="caution">
    <text evidence="4">The sequence shown here is derived from an EMBL/GenBank/DDBJ whole genome shotgun (WGS) entry which is preliminary data.</text>
</comment>
<protein>
    <recommendedName>
        <fullName evidence="6">PEGA domain-containing protein</fullName>
    </recommendedName>
</protein>
<accession>A0A017T9S5</accession>
<feature type="signal peptide" evidence="3">
    <location>
        <begin position="1"/>
        <end position="28"/>
    </location>
</feature>
<evidence type="ECO:0000256" key="2">
    <source>
        <dbReference type="SAM" id="Phobius"/>
    </source>
</evidence>
<dbReference type="EMBL" id="ASRX01000019">
    <property type="protein sequence ID" value="EYF06023.1"/>
    <property type="molecule type" value="Genomic_DNA"/>
</dbReference>
<feature type="region of interest" description="Disordered" evidence="1">
    <location>
        <begin position="197"/>
        <end position="225"/>
    </location>
</feature>
<keyword evidence="2" id="KW-0812">Transmembrane</keyword>
<keyword evidence="2" id="KW-0472">Membrane</keyword>
<organism evidence="4 5">
    <name type="scientific">Chondromyces apiculatus DSM 436</name>
    <dbReference type="NCBI Taxonomy" id="1192034"/>
    <lineage>
        <taxon>Bacteria</taxon>
        <taxon>Pseudomonadati</taxon>
        <taxon>Myxococcota</taxon>
        <taxon>Polyangia</taxon>
        <taxon>Polyangiales</taxon>
        <taxon>Polyangiaceae</taxon>
        <taxon>Chondromyces</taxon>
    </lineage>
</organism>
<dbReference type="OrthoDB" id="9766710at2"/>
<feature type="chain" id="PRO_5001497033" description="PEGA domain-containing protein" evidence="3">
    <location>
        <begin position="29"/>
        <end position="337"/>
    </location>
</feature>
<dbReference type="InterPro" id="IPR011990">
    <property type="entry name" value="TPR-like_helical_dom_sf"/>
</dbReference>
<keyword evidence="3" id="KW-0732">Signal</keyword>
<dbReference type="SUPFAM" id="SSF48452">
    <property type="entry name" value="TPR-like"/>
    <property type="match status" value="1"/>
</dbReference>
<evidence type="ECO:0000313" key="4">
    <source>
        <dbReference type="EMBL" id="EYF06023.1"/>
    </source>
</evidence>
<keyword evidence="5" id="KW-1185">Reference proteome</keyword>
<name>A0A017T9S5_9BACT</name>
<gene>
    <name evidence="4" type="ORF">CAP_2483</name>
</gene>
<feature type="transmembrane region" description="Helical" evidence="2">
    <location>
        <begin position="283"/>
        <end position="308"/>
    </location>
</feature>